<dbReference type="Pfam" id="PF07715">
    <property type="entry name" value="Plug"/>
    <property type="match status" value="1"/>
</dbReference>
<keyword evidence="5" id="KW-1185">Reference proteome</keyword>
<keyword evidence="1" id="KW-1134">Transmembrane beta strand</keyword>
<dbReference type="GO" id="GO:0009279">
    <property type="term" value="C:cell outer membrane"/>
    <property type="evidence" value="ECO:0007669"/>
    <property type="project" value="UniProtKB-SubCell"/>
</dbReference>
<sequence>MIRIYTSLLVRIVFACCFPAMAFCQEPPVIKGNVVDVVGDGIQGVSVQVKGTSKGTVSDNNGAFSISLTGQEPDGLTLRFSSVGYITRELLIGKEREIRVVLEADDSSLDEVVVVGYGQQRKVTLTGSVSSVSGTELVKQLSPDFAGSLKGRLPGLTVVQSTGMPGADDAALYLRGVATTNGVSPLLLIDGVVSEMSELRHLDPFSVANVSVLKDASATAVFGVRGANGVIIITTKRGELGKVNVSVSSDQSLQEMAYLPDRLDSYDYVHLRNEALANEGMPLEYSDESIEKFESWRTGNPVDPYWHPNNNWVDILFKRFAPMSRSNINLSGGTERLKYFVSTGYLTQGGLFNVEPKEQLKYDAQTKVNRYNFRANVDFTISKAITAYANLSAHIERVNNSNLINGQFGFATLFVDALTSRPTNVGPLSQEGVPLYINGELQPLEPGRIVSDRYGTGSSYGDLNRQGYSLGTRSGFNGNFGMNFDLGTITEGLDFRASVALTTTGVTTMNGTKNYVVFNYQDLIQDGEQQRVYVINRGNEVEDNPLSLSKSARSSIRANFQGQLNYNRSFGKHNLGGLVLVQRDYWEVAEGSGYQAPYLPFNVLGLSARTTYGYDNRYLFEFNAGYNGSEQFSPKKRFGFFPAFSAGWVVSNEPFFARVNGVSELKIRYSFGYVGNDRFGSSRFLYLDNLAVGSSGLYGKDIPSLGGSGNKINETMIGNPNITWELAQKQNLGLDISARNGLSFTGDFYVENRSNILLTRQSVPAFQGLPLGAMPALNIGEIRNTGFELLLKYDKSFNPDFSLNSSVNIGYNKNRVESFDEPLRTEDYVYRRRIEGFSLGQQWGYKIDYSTDPERGRDGSGFFNSYEDIANSGLNYQIGTPRPGDFIYVDQNGDGLINDADMVPIGASNLPNTTYGIQLDFRYKNFDVSFLGQGVASASKYYEGPGIFEEMGSASFYPWQLNRWSEERYQRRLHGEDIAITHPRLATTTSSSHIANDYYIMSIAYFRLRNVLVGYTLPERWTNRFARTVRIYANATNLFTFHGLRMNSFDPEQANGFVYPLMKNYTLGVNVNF</sequence>
<dbReference type="InterPro" id="IPR039426">
    <property type="entry name" value="TonB-dep_rcpt-like"/>
</dbReference>
<dbReference type="PROSITE" id="PS00018">
    <property type="entry name" value="EF_HAND_1"/>
    <property type="match status" value="1"/>
</dbReference>
<keyword evidence="1" id="KW-0812">Transmembrane</keyword>
<evidence type="ECO:0000259" key="3">
    <source>
        <dbReference type="Pfam" id="PF07715"/>
    </source>
</evidence>
<evidence type="ECO:0000313" key="4">
    <source>
        <dbReference type="EMBL" id="SFC66406.1"/>
    </source>
</evidence>
<dbReference type="InterPro" id="IPR023997">
    <property type="entry name" value="TonB-dep_OMP_SusC/RagA_CS"/>
</dbReference>
<accession>A0A1I1L015</accession>
<keyword evidence="1" id="KW-0813">Transport</keyword>
<evidence type="ECO:0000256" key="2">
    <source>
        <dbReference type="SAM" id="SignalP"/>
    </source>
</evidence>
<proteinExistence type="inferred from homology"/>
<dbReference type="InterPro" id="IPR012910">
    <property type="entry name" value="Plug_dom"/>
</dbReference>
<dbReference type="NCBIfam" id="TIGR04056">
    <property type="entry name" value="OMP_RagA_SusC"/>
    <property type="match status" value="1"/>
</dbReference>
<dbReference type="SUPFAM" id="SSF49464">
    <property type="entry name" value="Carboxypeptidase regulatory domain-like"/>
    <property type="match status" value="1"/>
</dbReference>
<dbReference type="SUPFAM" id="SSF56935">
    <property type="entry name" value="Porins"/>
    <property type="match status" value="1"/>
</dbReference>
<dbReference type="InterPro" id="IPR023996">
    <property type="entry name" value="TonB-dep_OMP_SusC/RagA"/>
</dbReference>
<dbReference type="EMBL" id="FOLL01000018">
    <property type="protein sequence ID" value="SFC66406.1"/>
    <property type="molecule type" value="Genomic_DNA"/>
</dbReference>
<evidence type="ECO:0000256" key="1">
    <source>
        <dbReference type="PROSITE-ProRule" id="PRU01360"/>
    </source>
</evidence>
<feature type="chain" id="PRO_5011469543" evidence="2">
    <location>
        <begin position="23"/>
        <end position="1073"/>
    </location>
</feature>
<keyword evidence="1" id="KW-0472">Membrane</keyword>
<feature type="signal peptide" evidence="2">
    <location>
        <begin position="1"/>
        <end position="22"/>
    </location>
</feature>
<comment type="subcellular location">
    <subcellularLocation>
        <location evidence="1">Cell outer membrane</location>
        <topology evidence="1">Multi-pass membrane protein</topology>
    </subcellularLocation>
</comment>
<dbReference type="OrthoDB" id="9768177at2"/>
<dbReference type="NCBIfam" id="TIGR04057">
    <property type="entry name" value="SusC_RagA_signa"/>
    <property type="match status" value="1"/>
</dbReference>
<dbReference type="Gene3D" id="2.60.40.1120">
    <property type="entry name" value="Carboxypeptidase-like, regulatory domain"/>
    <property type="match status" value="1"/>
</dbReference>
<dbReference type="AlphaFoldDB" id="A0A1I1L015"/>
<dbReference type="Pfam" id="PF13715">
    <property type="entry name" value="CarbopepD_reg_2"/>
    <property type="match status" value="1"/>
</dbReference>
<dbReference type="InterPro" id="IPR018247">
    <property type="entry name" value="EF_Hand_1_Ca_BS"/>
</dbReference>
<dbReference type="FunFam" id="2.170.130.10:FF:000003">
    <property type="entry name" value="SusC/RagA family TonB-linked outer membrane protein"/>
    <property type="match status" value="1"/>
</dbReference>
<gene>
    <name evidence="4" type="ORF">SAMN05421747_1186</name>
</gene>
<keyword evidence="1" id="KW-0998">Cell outer membrane</keyword>
<comment type="similarity">
    <text evidence="1">Belongs to the TonB-dependent receptor family.</text>
</comment>
<dbReference type="STRING" id="623281.SAMN05421747_1186"/>
<organism evidence="4 5">
    <name type="scientific">Parapedobacter composti</name>
    <dbReference type="NCBI Taxonomy" id="623281"/>
    <lineage>
        <taxon>Bacteria</taxon>
        <taxon>Pseudomonadati</taxon>
        <taxon>Bacteroidota</taxon>
        <taxon>Sphingobacteriia</taxon>
        <taxon>Sphingobacteriales</taxon>
        <taxon>Sphingobacteriaceae</taxon>
        <taxon>Parapedobacter</taxon>
    </lineage>
</organism>
<evidence type="ECO:0000313" key="5">
    <source>
        <dbReference type="Proteomes" id="UP000199577"/>
    </source>
</evidence>
<reference evidence="4 5" key="1">
    <citation type="submission" date="2016-10" db="EMBL/GenBank/DDBJ databases">
        <authorList>
            <person name="de Groot N.N."/>
        </authorList>
    </citation>
    <scope>NUCLEOTIDE SEQUENCE [LARGE SCALE GENOMIC DNA]</scope>
    <source>
        <strain evidence="4 5">DSM 22900</strain>
    </source>
</reference>
<feature type="domain" description="TonB-dependent receptor plug" evidence="3">
    <location>
        <begin position="123"/>
        <end position="230"/>
    </location>
</feature>
<name>A0A1I1L015_9SPHI</name>
<dbReference type="PROSITE" id="PS52016">
    <property type="entry name" value="TONB_DEPENDENT_REC_3"/>
    <property type="match status" value="1"/>
</dbReference>
<keyword evidence="2" id="KW-0732">Signal</keyword>
<dbReference type="Proteomes" id="UP000199577">
    <property type="component" value="Unassembled WGS sequence"/>
</dbReference>
<dbReference type="InterPro" id="IPR008969">
    <property type="entry name" value="CarboxyPept-like_regulatory"/>
</dbReference>
<dbReference type="Gene3D" id="2.170.130.10">
    <property type="entry name" value="TonB-dependent receptor, plug domain"/>
    <property type="match status" value="1"/>
</dbReference>
<dbReference type="InterPro" id="IPR037066">
    <property type="entry name" value="Plug_dom_sf"/>
</dbReference>
<protein>
    <submittedName>
        <fullName evidence="4">TonB-linked outer membrane protein, SusC/RagA family</fullName>
    </submittedName>
</protein>